<dbReference type="PROSITE" id="PS50887">
    <property type="entry name" value="GGDEF"/>
    <property type="match status" value="1"/>
</dbReference>
<dbReference type="PANTHER" id="PTHR44757:SF2">
    <property type="entry name" value="BIOFILM ARCHITECTURE MAINTENANCE PROTEIN MBAA"/>
    <property type="match status" value="1"/>
</dbReference>
<feature type="domain" description="EAL" evidence="2">
    <location>
        <begin position="540"/>
        <end position="786"/>
    </location>
</feature>
<evidence type="ECO:0000313" key="4">
    <source>
        <dbReference type="EMBL" id="BAH30843.1"/>
    </source>
</evidence>
<feature type="transmembrane region" description="Helical" evidence="1">
    <location>
        <begin position="54"/>
        <end position="74"/>
    </location>
</feature>
<dbReference type="Gene3D" id="3.20.20.450">
    <property type="entry name" value="EAL domain"/>
    <property type="match status" value="1"/>
</dbReference>
<dbReference type="PANTHER" id="PTHR44757">
    <property type="entry name" value="DIGUANYLATE CYCLASE DGCP"/>
    <property type="match status" value="1"/>
</dbReference>
<keyword evidence="1" id="KW-1133">Transmembrane helix</keyword>
<feature type="transmembrane region" description="Helical" evidence="1">
    <location>
        <begin position="175"/>
        <end position="192"/>
    </location>
</feature>
<dbReference type="NCBIfam" id="TIGR00254">
    <property type="entry name" value="GGDEF"/>
    <property type="match status" value="1"/>
</dbReference>
<evidence type="ECO:0000259" key="3">
    <source>
        <dbReference type="PROSITE" id="PS50887"/>
    </source>
</evidence>
<dbReference type="SMART" id="SM00052">
    <property type="entry name" value="EAL"/>
    <property type="match status" value="1"/>
</dbReference>
<dbReference type="eggNOG" id="COG5001">
    <property type="taxonomic scope" value="Bacteria"/>
</dbReference>
<dbReference type="Pfam" id="PF00563">
    <property type="entry name" value="EAL"/>
    <property type="match status" value="1"/>
</dbReference>
<dbReference type="KEGG" id="rer:RER_01350"/>
<keyword evidence="1" id="KW-0472">Membrane</keyword>
<dbReference type="InterPro" id="IPR043128">
    <property type="entry name" value="Rev_trsase/Diguanyl_cyclase"/>
</dbReference>
<dbReference type="HOGENOM" id="CLU_000445_70_49_11"/>
<dbReference type="Gene3D" id="3.30.70.270">
    <property type="match status" value="1"/>
</dbReference>
<organism evidence="4 5">
    <name type="scientific">Rhodococcus erythropolis (strain PR4 / NBRC 100887)</name>
    <dbReference type="NCBI Taxonomy" id="234621"/>
    <lineage>
        <taxon>Bacteria</taxon>
        <taxon>Bacillati</taxon>
        <taxon>Actinomycetota</taxon>
        <taxon>Actinomycetes</taxon>
        <taxon>Mycobacteriales</taxon>
        <taxon>Nocardiaceae</taxon>
        <taxon>Rhodococcus</taxon>
        <taxon>Rhodococcus erythropolis group</taxon>
    </lineage>
</organism>
<sequence>MCPEPASALPSSGRLHDGGCCMLSRLTSSASDADLSDVERRDLFSRQVRQVTTVAPLANVANFFSACALLAYVVPPAHEEFRLIWGAAALAVILNSVRVWLPRAIQGERYSPKHTTRYDYWALMLEVVLLGVLYTILAAEMLPVIDGSRKLVLIATIAGVVGAGAVALSTVRSLGLAWILVHGLGLLFVMLAGATAEYFVLSFQLVVYISILCVGVVYLWASFRSRCLAEFEAAAERQTVSLLLDDFEGGSRDWLWEADTTGTLSHTSARLSQISGVSVSDLRTLSLRGLLDRLDVGSTKSGRAAVHVIGDHLDRLMPFREVVIPVRVGGVDRWWSLSGHPRLSEAMEFVGWRGVGSDITEKYNYERRILWLAATDGLTGLPNRRTFGTELSDALGAVRTGEQVLVGILDLDNFKSVNDTLGHPVGDKLLISVAARLNRVVDGAMCARIGGDEFGVVLRGTGDGGEVFARYLGALREPFFVRGNRIEVRASIGYASSPADSEDADTLVMSADLALYAAKSAGKNRVGKYSPALRARARERASALQELGLAIESRQFELYYQPQVRADTGRVEGFEALLRWNHPVRGVLAPRIFIDVAEETGLIVPLGLQVLHMACAEAMTWPDDTYVTVNVSPVQLMSSGFGSAVNDALEASGLSSKRLQLEITETGAVEELAVAELDRLRATGIAIALDDFGTGYSSFESLKKLPLDILKIDRSFITELSEGDSAVVTSVVEVAKALGMQSLAEGVETADQLRLLLTAGCELVQGYYISRPMPATEVAEYLSATAQSSGGYFHSF</sequence>
<dbReference type="SUPFAM" id="SSF55073">
    <property type="entry name" value="Nucleotide cyclase"/>
    <property type="match status" value="1"/>
</dbReference>
<dbReference type="InterPro" id="IPR035919">
    <property type="entry name" value="EAL_sf"/>
</dbReference>
<dbReference type="SUPFAM" id="SSF141868">
    <property type="entry name" value="EAL domain-like"/>
    <property type="match status" value="1"/>
</dbReference>
<dbReference type="EMBL" id="AP008957">
    <property type="protein sequence ID" value="BAH30843.1"/>
    <property type="molecule type" value="Genomic_DNA"/>
</dbReference>
<dbReference type="InterPro" id="IPR052155">
    <property type="entry name" value="Biofilm_reg_signaling"/>
</dbReference>
<evidence type="ECO:0000256" key="1">
    <source>
        <dbReference type="SAM" id="Phobius"/>
    </source>
</evidence>
<evidence type="ECO:0000313" key="5">
    <source>
        <dbReference type="Proteomes" id="UP000002204"/>
    </source>
</evidence>
<feature type="transmembrane region" description="Helical" evidence="1">
    <location>
        <begin position="199"/>
        <end position="221"/>
    </location>
</feature>
<dbReference type="AlphaFoldDB" id="C0ZLL6"/>
<dbReference type="CDD" id="cd01949">
    <property type="entry name" value="GGDEF"/>
    <property type="match status" value="1"/>
</dbReference>
<dbReference type="InterPro" id="IPR029787">
    <property type="entry name" value="Nucleotide_cyclase"/>
</dbReference>
<evidence type="ECO:0000259" key="2">
    <source>
        <dbReference type="PROSITE" id="PS50883"/>
    </source>
</evidence>
<dbReference type="InterPro" id="IPR000160">
    <property type="entry name" value="GGDEF_dom"/>
</dbReference>
<dbReference type="CDD" id="cd01948">
    <property type="entry name" value="EAL"/>
    <property type="match status" value="1"/>
</dbReference>
<dbReference type="PROSITE" id="PS50883">
    <property type="entry name" value="EAL"/>
    <property type="match status" value="1"/>
</dbReference>
<name>C0ZLL6_RHOE4</name>
<feature type="transmembrane region" description="Helical" evidence="1">
    <location>
        <begin position="81"/>
        <end position="100"/>
    </location>
</feature>
<dbReference type="SMART" id="SM00267">
    <property type="entry name" value="GGDEF"/>
    <property type="match status" value="1"/>
</dbReference>
<dbReference type="Gene3D" id="3.30.450.20">
    <property type="entry name" value="PAS domain"/>
    <property type="match status" value="1"/>
</dbReference>
<feature type="transmembrane region" description="Helical" evidence="1">
    <location>
        <begin position="151"/>
        <end position="169"/>
    </location>
</feature>
<feature type="domain" description="GGDEF" evidence="3">
    <location>
        <begin position="402"/>
        <end position="531"/>
    </location>
</feature>
<dbReference type="InterPro" id="IPR001633">
    <property type="entry name" value="EAL_dom"/>
</dbReference>
<gene>
    <name evidence="4" type="ordered locus">RER_01350</name>
</gene>
<protein>
    <submittedName>
        <fullName evidence="4">Conserved hypothetical membrane protein</fullName>
    </submittedName>
</protein>
<reference evidence="5" key="1">
    <citation type="submission" date="2005-03" db="EMBL/GenBank/DDBJ databases">
        <title>Comparison of the complete genome sequences of Rhodococcus erythropolis PR4 and Rhodococcus opacus B4.</title>
        <authorList>
            <person name="Takarada H."/>
            <person name="Sekine M."/>
            <person name="Hosoyama A."/>
            <person name="Yamada R."/>
            <person name="Fujisawa T."/>
            <person name="Omata S."/>
            <person name="Shimizu A."/>
            <person name="Tsukatani N."/>
            <person name="Tanikawa S."/>
            <person name="Fujita N."/>
            <person name="Harayama S."/>
        </authorList>
    </citation>
    <scope>NUCLEOTIDE SEQUENCE [LARGE SCALE GENOMIC DNA]</scope>
    <source>
        <strain evidence="5">PR4 / NBRC 100887</strain>
    </source>
</reference>
<reference evidence="4 5" key="2">
    <citation type="journal article" date="2006" name="Environ. Microbiol.">
        <title>Sequence analysis of three plasmids harboured in Rhodococcus erythropolis strain PR4.</title>
        <authorList>
            <person name="Sekine M."/>
            <person name="Tanikawa S."/>
            <person name="Omata S."/>
            <person name="Saito M."/>
            <person name="Fujisawa T."/>
            <person name="Tsukatani N."/>
            <person name="Tajima T."/>
            <person name="Sekigawa T."/>
            <person name="Kosugi H."/>
            <person name="Matsuo Y."/>
            <person name="Nishiko R."/>
            <person name="Imamura K."/>
            <person name="Ito M."/>
            <person name="Narita H."/>
            <person name="Tago S."/>
            <person name="Fujita N."/>
            <person name="Harayama S."/>
        </authorList>
    </citation>
    <scope>NUCLEOTIDE SEQUENCE [LARGE SCALE GENOMIC DNA]</scope>
    <source>
        <strain evidence="5">PR4 / NBRC 100887</strain>
    </source>
</reference>
<dbReference type="InterPro" id="IPR035965">
    <property type="entry name" value="PAS-like_dom_sf"/>
</dbReference>
<accession>C0ZLL6</accession>
<dbReference type="Proteomes" id="UP000002204">
    <property type="component" value="Chromosome"/>
</dbReference>
<keyword evidence="1" id="KW-0812">Transmembrane</keyword>
<feature type="transmembrane region" description="Helical" evidence="1">
    <location>
        <begin position="120"/>
        <end position="139"/>
    </location>
</feature>
<dbReference type="SUPFAM" id="SSF55785">
    <property type="entry name" value="PYP-like sensor domain (PAS domain)"/>
    <property type="match status" value="1"/>
</dbReference>
<dbReference type="Pfam" id="PF00990">
    <property type="entry name" value="GGDEF"/>
    <property type="match status" value="1"/>
</dbReference>
<proteinExistence type="predicted"/>